<proteinExistence type="predicted"/>
<sequence length="149" mass="16566">MMRCDAMLRRLLALPRPKDRANPSPLIRPICIGRRLLGPTDAPVPAFRAHADAPLVGTPVCAICTMLVALSFFESFFLCPIPAFHCAPSTSSEGKMQTQTKRGIKTNEESYPNLRSHTLRSLTQSSDFFAAMRTREKQIGQMLLYNTSP</sequence>
<organism evidence="1 2">
    <name type="scientific">Colletotrichum asianum</name>
    <dbReference type="NCBI Taxonomy" id="702518"/>
    <lineage>
        <taxon>Eukaryota</taxon>
        <taxon>Fungi</taxon>
        <taxon>Dikarya</taxon>
        <taxon>Ascomycota</taxon>
        <taxon>Pezizomycotina</taxon>
        <taxon>Sordariomycetes</taxon>
        <taxon>Hypocreomycetidae</taxon>
        <taxon>Glomerellales</taxon>
        <taxon>Glomerellaceae</taxon>
        <taxon>Colletotrichum</taxon>
        <taxon>Colletotrichum gloeosporioides species complex</taxon>
    </lineage>
</organism>
<name>A0A8H3ZTB9_9PEZI</name>
<evidence type="ECO:0000313" key="2">
    <source>
        <dbReference type="Proteomes" id="UP000434172"/>
    </source>
</evidence>
<dbReference type="Proteomes" id="UP000434172">
    <property type="component" value="Unassembled WGS sequence"/>
</dbReference>
<gene>
    <name evidence="1" type="ORF">GQ607_007322</name>
</gene>
<keyword evidence="2" id="KW-1185">Reference proteome</keyword>
<dbReference type="AlphaFoldDB" id="A0A8H3ZTB9"/>
<dbReference type="EMBL" id="WOWK01000036">
    <property type="protein sequence ID" value="KAF0325571.1"/>
    <property type="molecule type" value="Genomic_DNA"/>
</dbReference>
<accession>A0A8H3ZTB9</accession>
<comment type="caution">
    <text evidence="1">The sequence shown here is derived from an EMBL/GenBank/DDBJ whole genome shotgun (WGS) entry which is preliminary data.</text>
</comment>
<protein>
    <submittedName>
        <fullName evidence="1">Uncharacterized protein</fullName>
    </submittedName>
</protein>
<reference evidence="1 2" key="1">
    <citation type="submission" date="2019-12" db="EMBL/GenBank/DDBJ databases">
        <title>A genome sequence resource for the geographically widespread anthracnose pathogen Colletotrichum asianum.</title>
        <authorList>
            <person name="Meng Y."/>
        </authorList>
    </citation>
    <scope>NUCLEOTIDE SEQUENCE [LARGE SCALE GENOMIC DNA]</scope>
    <source>
        <strain evidence="1 2">ICMP 18580</strain>
    </source>
</reference>
<evidence type="ECO:0000313" key="1">
    <source>
        <dbReference type="EMBL" id="KAF0325571.1"/>
    </source>
</evidence>